<dbReference type="Gene3D" id="1.25.40.10">
    <property type="entry name" value="Tetratricopeptide repeat domain"/>
    <property type="match status" value="2"/>
</dbReference>
<evidence type="ECO:0000256" key="4">
    <source>
        <dbReference type="ARBA" id="ARBA00022803"/>
    </source>
</evidence>
<dbReference type="Proteomes" id="UP000598217">
    <property type="component" value="Unassembled WGS sequence"/>
</dbReference>
<keyword evidence="3" id="KW-0677">Repeat</keyword>
<comment type="subcellular location">
    <subcellularLocation>
        <location evidence="1">Cytoplasm</location>
    </subcellularLocation>
</comment>
<gene>
    <name evidence="6" type="ORF">H4W79_001409</name>
</gene>
<keyword evidence="7" id="KW-1185">Reference proteome</keyword>
<dbReference type="InterPro" id="IPR019734">
    <property type="entry name" value="TPR_rpt"/>
</dbReference>
<proteinExistence type="inferred from homology"/>
<comment type="caution">
    <text evidence="6">The sequence shown here is derived from an EMBL/GenBank/DDBJ whole genome shotgun (WGS) entry which is preliminary data.</text>
</comment>
<name>A0ABR9HDU0_9ACTN</name>
<evidence type="ECO:0000256" key="1">
    <source>
        <dbReference type="ARBA" id="ARBA00004496"/>
    </source>
</evidence>
<sequence length="402" mass="44288">MSYESLPAAQARTYRRLAWHPGPEITTLVASCVTGHSAAECEETLRNLAQQHLLTEHGRGRYRFHDLLRLHAEEKAAAHETDEAKDEGVDGLMRTFAELSVAADTVLRPYAGPGASGITPVFTDPAQAAVWLDTEKDNLVGLVELAARHDRPRHALRLVEGLWPLFLHHGQALLWLRAGTPAIRAARELGDETALGRLLNKRALVHSHLSRVEEAIADLEAAERIWLGKQEWKRVAQTRQRRGILAFQNQHHQDAVAFLQEALAADEHTGGEHNKAVTLFMLGRAHLATRSPEKALGCLERALPLLDDDAYNRARVRIALGSVLMALSQPERARREAEAAQAEMLKRGSVSGQGKAWEVLGEISEHQGDVPAARAAYESAMKLLSQGDPARRRVQGRLDGLG</sequence>
<dbReference type="RefSeq" id="WP_225942935.1">
    <property type="nucleotide sequence ID" value="NZ_BMXJ01000006.1"/>
</dbReference>
<evidence type="ECO:0000256" key="2">
    <source>
        <dbReference type="ARBA" id="ARBA00022490"/>
    </source>
</evidence>
<evidence type="ECO:0000313" key="7">
    <source>
        <dbReference type="Proteomes" id="UP000598217"/>
    </source>
</evidence>
<evidence type="ECO:0000256" key="5">
    <source>
        <dbReference type="ARBA" id="ARBA00038253"/>
    </source>
</evidence>
<dbReference type="InterPro" id="IPR011990">
    <property type="entry name" value="TPR-like_helical_dom_sf"/>
</dbReference>
<evidence type="ECO:0000313" key="6">
    <source>
        <dbReference type="EMBL" id="MBE1457195.1"/>
    </source>
</evidence>
<evidence type="ECO:0000256" key="3">
    <source>
        <dbReference type="ARBA" id="ARBA00022737"/>
    </source>
</evidence>
<accession>A0ABR9HDU0</accession>
<dbReference type="Pfam" id="PF13424">
    <property type="entry name" value="TPR_12"/>
    <property type="match status" value="1"/>
</dbReference>
<organism evidence="6 7">
    <name type="scientific">Nocardiopsis terrae</name>
    <dbReference type="NCBI Taxonomy" id="372655"/>
    <lineage>
        <taxon>Bacteria</taxon>
        <taxon>Bacillati</taxon>
        <taxon>Actinomycetota</taxon>
        <taxon>Actinomycetes</taxon>
        <taxon>Streptosporangiales</taxon>
        <taxon>Nocardiopsidaceae</taxon>
        <taxon>Nocardiopsis</taxon>
    </lineage>
</organism>
<dbReference type="SMART" id="SM00028">
    <property type="entry name" value="TPR"/>
    <property type="match status" value="4"/>
</dbReference>
<dbReference type="Pfam" id="PF13432">
    <property type="entry name" value="TPR_16"/>
    <property type="match status" value="1"/>
</dbReference>
<dbReference type="InterPro" id="IPR051476">
    <property type="entry name" value="Bac_ResReg_Asp_Phosphatase"/>
</dbReference>
<reference evidence="6 7" key="1">
    <citation type="submission" date="2020-10" db="EMBL/GenBank/DDBJ databases">
        <title>Sequencing the genomes of 1000 actinobacteria strains.</title>
        <authorList>
            <person name="Klenk H.-P."/>
        </authorList>
    </citation>
    <scope>NUCLEOTIDE SEQUENCE [LARGE SCALE GENOMIC DNA]</scope>
    <source>
        <strain evidence="6 7">DSM 45157</strain>
    </source>
</reference>
<keyword evidence="4" id="KW-0802">TPR repeat</keyword>
<dbReference type="PANTHER" id="PTHR46630">
    <property type="entry name" value="TETRATRICOPEPTIDE REPEAT PROTEIN 29"/>
    <property type="match status" value="1"/>
</dbReference>
<dbReference type="SUPFAM" id="SSF48452">
    <property type="entry name" value="TPR-like"/>
    <property type="match status" value="1"/>
</dbReference>
<keyword evidence="2" id="KW-0963">Cytoplasm</keyword>
<comment type="similarity">
    <text evidence="5">Belongs to the Rap family.</text>
</comment>
<dbReference type="EMBL" id="JADBDY010000001">
    <property type="protein sequence ID" value="MBE1457195.1"/>
    <property type="molecule type" value="Genomic_DNA"/>
</dbReference>
<dbReference type="PANTHER" id="PTHR46630:SF1">
    <property type="entry name" value="TETRATRICOPEPTIDE REPEAT PROTEIN 29"/>
    <property type="match status" value="1"/>
</dbReference>
<protein>
    <submittedName>
        <fullName evidence="6">Tetratricopeptide (TPR) repeat protein</fullName>
    </submittedName>
</protein>